<dbReference type="Proteomes" id="UP001295444">
    <property type="component" value="Chromosome 12"/>
</dbReference>
<gene>
    <name evidence="1" type="ORF">PECUL_23A033144</name>
</gene>
<proteinExistence type="predicted"/>
<evidence type="ECO:0000313" key="2">
    <source>
        <dbReference type="Proteomes" id="UP001295444"/>
    </source>
</evidence>
<evidence type="ECO:0000313" key="1">
    <source>
        <dbReference type="EMBL" id="CAH2326338.1"/>
    </source>
</evidence>
<dbReference type="AlphaFoldDB" id="A0AAD1THP6"/>
<keyword evidence="2" id="KW-1185">Reference proteome</keyword>
<reference evidence="1" key="1">
    <citation type="submission" date="2022-03" db="EMBL/GenBank/DDBJ databases">
        <authorList>
            <person name="Alioto T."/>
            <person name="Alioto T."/>
            <person name="Gomez Garrido J."/>
        </authorList>
    </citation>
    <scope>NUCLEOTIDE SEQUENCE</scope>
</reference>
<name>A0AAD1THP6_PELCU</name>
<dbReference type="EMBL" id="OW240923">
    <property type="protein sequence ID" value="CAH2326338.1"/>
    <property type="molecule type" value="Genomic_DNA"/>
</dbReference>
<sequence>MDALVDHSLLSRCERFSETLSPWTLLDQYVSGAGLWLISVTQEERTSGGE</sequence>
<feature type="non-terminal residue" evidence="1">
    <location>
        <position position="50"/>
    </location>
</feature>
<accession>A0AAD1THP6</accession>
<protein>
    <submittedName>
        <fullName evidence="1">Uncharacterized protein</fullName>
    </submittedName>
</protein>
<organism evidence="1 2">
    <name type="scientific">Pelobates cultripes</name>
    <name type="common">Western spadefoot toad</name>
    <dbReference type="NCBI Taxonomy" id="61616"/>
    <lineage>
        <taxon>Eukaryota</taxon>
        <taxon>Metazoa</taxon>
        <taxon>Chordata</taxon>
        <taxon>Craniata</taxon>
        <taxon>Vertebrata</taxon>
        <taxon>Euteleostomi</taxon>
        <taxon>Amphibia</taxon>
        <taxon>Batrachia</taxon>
        <taxon>Anura</taxon>
        <taxon>Pelobatoidea</taxon>
        <taxon>Pelobatidae</taxon>
        <taxon>Pelobates</taxon>
    </lineage>
</organism>